<evidence type="ECO:0000313" key="3">
    <source>
        <dbReference type="Proteomes" id="UP000314294"/>
    </source>
</evidence>
<name>A0A4Z2H2W9_9TELE</name>
<keyword evidence="3" id="KW-1185">Reference proteome</keyword>
<feature type="region of interest" description="Disordered" evidence="1">
    <location>
        <begin position="1"/>
        <end position="33"/>
    </location>
</feature>
<reference evidence="2 3" key="1">
    <citation type="submission" date="2019-03" db="EMBL/GenBank/DDBJ databases">
        <title>First draft genome of Liparis tanakae, snailfish: a comprehensive survey of snailfish specific genes.</title>
        <authorList>
            <person name="Kim W."/>
            <person name="Song I."/>
            <person name="Jeong J.-H."/>
            <person name="Kim D."/>
            <person name="Kim S."/>
            <person name="Ryu S."/>
            <person name="Song J.Y."/>
            <person name="Lee S.K."/>
        </authorList>
    </citation>
    <scope>NUCLEOTIDE SEQUENCE [LARGE SCALE GENOMIC DNA]</scope>
    <source>
        <tissue evidence="2">Muscle</tissue>
    </source>
</reference>
<organism evidence="2 3">
    <name type="scientific">Liparis tanakae</name>
    <name type="common">Tanaka's snailfish</name>
    <dbReference type="NCBI Taxonomy" id="230148"/>
    <lineage>
        <taxon>Eukaryota</taxon>
        <taxon>Metazoa</taxon>
        <taxon>Chordata</taxon>
        <taxon>Craniata</taxon>
        <taxon>Vertebrata</taxon>
        <taxon>Euteleostomi</taxon>
        <taxon>Actinopterygii</taxon>
        <taxon>Neopterygii</taxon>
        <taxon>Teleostei</taxon>
        <taxon>Neoteleostei</taxon>
        <taxon>Acanthomorphata</taxon>
        <taxon>Eupercaria</taxon>
        <taxon>Perciformes</taxon>
        <taxon>Cottioidei</taxon>
        <taxon>Cottales</taxon>
        <taxon>Liparidae</taxon>
        <taxon>Liparis</taxon>
    </lineage>
</organism>
<proteinExistence type="predicted"/>
<protein>
    <submittedName>
        <fullName evidence="2">Uncharacterized protein</fullName>
    </submittedName>
</protein>
<feature type="compositionally biased region" description="Basic residues" evidence="1">
    <location>
        <begin position="24"/>
        <end position="33"/>
    </location>
</feature>
<dbReference type="AlphaFoldDB" id="A0A4Z2H2W9"/>
<evidence type="ECO:0000256" key="1">
    <source>
        <dbReference type="SAM" id="MobiDB-lite"/>
    </source>
</evidence>
<dbReference type="Proteomes" id="UP000314294">
    <property type="component" value="Unassembled WGS sequence"/>
</dbReference>
<evidence type="ECO:0000313" key="2">
    <source>
        <dbReference type="EMBL" id="TNN60208.1"/>
    </source>
</evidence>
<comment type="caution">
    <text evidence="2">The sequence shown here is derived from an EMBL/GenBank/DDBJ whole genome shotgun (WGS) entry which is preliminary data.</text>
</comment>
<dbReference type="EMBL" id="SRLO01000338">
    <property type="protein sequence ID" value="TNN60208.1"/>
    <property type="molecule type" value="Genomic_DNA"/>
</dbReference>
<sequence length="69" mass="7558">MVSFAYTHKSSSSRRRSDVEPRGASRRVVKRAGGPRRCLVEVHLGKHGPDEGMDAVVVVLPTGQSKQSR</sequence>
<gene>
    <name evidence="2" type="ORF">EYF80_029543</name>
</gene>
<accession>A0A4Z2H2W9</accession>